<sequence length="156" mass="17947">MMIVWEIKAGKVLYGTPNRDPVNQIQFYNQSDEKLIAVQILEFKILTIDKQIKKVFLQQRFNLQMQTVTILNELSLVYRLIKMINIVIAVKKLAIEKRLAPVKKIFSQRVNCLGLLPNGDVIVGAGDEMGAKVSFQTMLIIQAVNFWKCYVNNIYL</sequence>
<name>A0BEC6_PARTE</name>
<keyword evidence="2" id="KW-1185">Reference proteome</keyword>
<evidence type="ECO:0000313" key="1">
    <source>
        <dbReference type="EMBL" id="CAK56893.1"/>
    </source>
</evidence>
<protein>
    <submittedName>
        <fullName evidence="1">Uncharacterized protein</fullName>
    </submittedName>
</protein>
<dbReference type="Proteomes" id="UP000000600">
    <property type="component" value="Unassembled WGS sequence"/>
</dbReference>
<dbReference type="EMBL" id="CT867989">
    <property type="protein sequence ID" value="CAK56893.1"/>
    <property type="molecule type" value="Genomic_DNA"/>
</dbReference>
<gene>
    <name evidence="1" type="ORF">GSPATT00027926001</name>
</gene>
<evidence type="ECO:0000313" key="2">
    <source>
        <dbReference type="Proteomes" id="UP000000600"/>
    </source>
</evidence>
<accession>A0BEC6</accession>
<proteinExistence type="predicted"/>
<dbReference type="GeneID" id="5010082"/>
<dbReference type="KEGG" id="ptm:GSPATT00027926001"/>
<organism evidence="1 2">
    <name type="scientific">Paramecium tetraurelia</name>
    <dbReference type="NCBI Taxonomy" id="5888"/>
    <lineage>
        <taxon>Eukaryota</taxon>
        <taxon>Sar</taxon>
        <taxon>Alveolata</taxon>
        <taxon>Ciliophora</taxon>
        <taxon>Intramacronucleata</taxon>
        <taxon>Oligohymenophorea</taxon>
        <taxon>Peniculida</taxon>
        <taxon>Parameciidae</taxon>
        <taxon>Paramecium</taxon>
    </lineage>
</organism>
<dbReference type="eggNOG" id="KOG0266">
    <property type="taxonomic scope" value="Eukaryota"/>
</dbReference>
<reference evidence="1 2" key="1">
    <citation type="journal article" date="2006" name="Nature">
        <title>Global trends of whole-genome duplications revealed by the ciliate Paramecium tetraurelia.</title>
        <authorList>
            <consortium name="Genoscope"/>
            <person name="Aury J.-M."/>
            <person name="Jaillon O."/>
            <person name="Duret L."/>
            <person name="Noel B."/>
            <person name="Jubin C."/>
            <person name="Porcel B.M."/>
            <person name="Segurens B."/>
            <person name="Daubin V."/>
            <person name="Anthouard V."/>
            <person name="Aiach N."/>
            <person name="Arnaiz O."/>
            <person name="Billaut A."/>
            <person name="Beisson J."/>
            <person name="Blanc I."/>
            <person name="Bouhouche K."/>
            <person name="Camara F."/>
            <person name="Duharcourt S."/>
            <person name="Guigo R."/>
            <person name="Gogendeau D."/>
            <person name="Katinka M."/>
            <person name="Keller A.-M."/>
            <person name="Kissmehl R."/>
            <person name="Klotz C."/>
            <person name="Koll F."/>
            <person name="Le Moue A."/>
            <person name="Lepere C."/>
            <person name="Malinsky S."/>
            <person name="Nowacki M."/>
            <person name="Nowak J.K."/>
            <person name="Plattner H."/>
            <person name="Poulain J."/>
            <person name="Ruiz F."/>
            <person name="Serrano V."/>
            <person name="Zagulski M."/>
            <person name="Dessen P."/>
            <person name="Betermier M."/>
            <person name="Weissenbach J."/>
            <person name="Scarpelli C."/>
            <person name="Schachter V."/>
            <person name="Sperling L."/>
            <person name="Meyer E."/>
            <person name="Cohen J."/>
            <person name="Wincker P."/>
        </authorList>
    </citation>
    <scope>NUCLEOTIDE SEQUENCE [LARGE SCALE GENOMIC DNA]</scope>
    <source>
        <strain evidence="1 2">Stock d4-2</strain>
    </source>
</reference>
<dbReference type="RefSeq" id="XP_001424291.1">
    <property type="nucleotide sequence ID" value="XM_001424254.1"/>
</dbReference>
<dbReference type="InParanoid" id="A0BEC6"/>
<dbReference type="HOGENOM" id="CLU_1690112_0_0_1"/>
<dbReference type="OrthoDB" id="320994at2759"/>
<dbReference type="AlphaFoldDB" id="A0BEC6"/>
<dbReference type="STRING" id="5888.A0BEC6"/>